<proteinExistence type="predicted"/>
<keyword evidence="2" id="KW-0830">Ubiquinone</keyword>
<name>A0AAE4BTD8_9BACT</name>
<sequence>MTQDNNLWYAKEYQEKHKYIYQNGKELIKLLNPQKGEKILDLGCGTGELTYEIQQLGAETIGIDLSPEMITRAKHKFPEMNFRQVPAEKMSYHHSFDAVFSNETIHWVTNQIQLTSKIYNALKQNGRFIAEFGSRGNCRKTIQAIKKMLVKLNKPERIELIQWYFPSISSYTDLLEAYGLEVRYAEIFDHPTVMEDPDRGVIEWLHSFADYLFGGYSYDEKEVIFAEIQESLKNSNFREGKWYLDYKRMRVSAIKL</sequence>
<dbReference type="Gene3D" id="3.40.50.150">
    <property type="entry name" value="Vaccinia Virus protein VP39"/>
    <property type="match status" value="1"/>
</dbReference>
<comment type="caution">
    <text evidence="2">The sequence shown here is derived from an EMBL/GenBank/DDBJ whole genome shotgun (WGS) entry which is preliminary data.</text>
</comment>
<keyword evidence="3" id="KW-1185">Reference proteome</keyword>
<gene>
    <name evidence="2" type="ORF">HNQ88_003762</name>
</gene>
<dbReference type="CDD" id="cd02440">
    <property type="entry name" value="AdoMet_MTases"/>
    <property type="match status" value="1"/>
</dbReference>
<dbReference type="SUPFAM" id="SSF53335">
    <property type="entry name" value="S-adenosyl-L-methionine-dependent methyltransferases"/>
    <property type="match status" value="1"/>
</dbReference>
<dbReference type="Pfam" id="PF08241">
    <property type="entry name" value="Methyltransf_11"/>
    <property type="match status" value="1"/>
</dbReference>
<dbReference type="InterPro" id="IPR029063">
    <property type="entry name" value="SAM-dependent_MTases_sf"/>
</dbReference>
<feature type="domain" description="Methyltransferase type 11" evidence="1">
    <location>
        <begin position="40"/>
        <end position="129"/>
    </location>
</feature>
<evidence type="ECO:0000313" key="2">
    <source>
        <dbReference type="EMBL" id="MDR6240686.1"/>
    </source>
</evidence>
<dbReference type="PANTHER" id="PTHR43861:SF1">
    <property type="entry name" value="TRANS-ACONITATE 2-METHYLTRANSFERASE"/>
    <property type="match status" value="1"/>
</dbReference>
<evidence type="ECO:0000313" key="3">
    <source>
        <dbReference type="Proteomes" id="UP001185092"/>
    </source>
</evidence>
<evidence type="ECO:0000259" key="1">
    <source>
        <dbReference type="Pfam" id="PF08241"/>
    </source>
</evidence>
<reference evidence="2" key="1">
    <citation type="submission" date="2023-07" db="EMBL/GenBank/DDBJ databases">
        <title>Genomic Encyclopedia of Type Strains, Phase IV (KMG-IV): sequencing the most valuable type-strain genomes for metagenomic binning, comparative biology and taxonomic classification.</title>
        <authorList>
            <person name="Goeker M."/>
        </authorList>
    </citation>
    <scope>NUCLEOTIDE SEQUENCE</scope>
    <source>
        <strain evidence="2">DSM 26174</strain>
    </source>
</reference>
<dbReference type="AlphaFoldDB" id="A0AAE4BTD8"/>
<dbReference type="InterPro" id="IPR013216">
    <property type="entry name" value="Methyltransf_11"/>
</dbReference>
<dbReference type="PANTHER" id="PTHR43861">
    <property type="entry name" value="TRANS-ACONITATE 2-METHYLTRANSFERASE-RELATED"/>
    <property type="match status" value="1"/>
</dbReference>
<dbReference type="Proteomes" id="UP001185092">
    <property type="component" value="Unassembled WGS sequence"/>
</dbReference>
<protein>
    <submittedName>
        <fullName evidence="2">Ubiquinone/menaquinone biosynthesis C-methylase UbiE</fullName>
    </submittedName>
</protein>
<organism evidence="2 3">
    <name type="scientific">Aureibacter tunicatorum</name>
    <dbReference type="NCBI Taxonomy" id="866807"/>
    <lineage>
        <taxon>Bacteria</taxon>
        <taxon>Pseudomonadati</taxon>
        <taxon>Bacteroidota</taxon>
        <taxon>Cytophagia</taxon>
        <taxon>Cytophagales</taxon>
        <taxon>Persicobacteraceae</taxon>
        <taxon>Aureibacter</taxon>
    </lineage>
</organism>
<accession>A0AAE4BTD8</accession>
<dbReference type="RefSeq" id="WP_309940815.1">
    <property type="nucleotide sequence ID" value="NZ_AP025306.1"/>
</dbReference>
<dbReference type="EMBL" id="JAVDQD010000005">
    <property type="protein sequence ID" value="MDR6240686.1"/>
    <property type="molecule type" value="Genomic_DNA"/>
</dbReference>